<dbReference type="WBParaSite" id="ES5_v2.g9718.t1">
    <property type="protein sequence ID" value="ES5_v2.g9718.t1"/>
    <property type="gene ID" value="ES5_v2.g9718"/>
</dbReference>
<evidence type="ECO:0000313" key="2">
    <source>
        <dbReference type="WBParaSite" id="ES5_v2.g9718.t1"/>
    </source>
</evidence>
<dbReference type="Proteomes" id="UP000887579">
    <property type="component" value="Unplaced"/>
</dbReference>
<proteinExistence type="predicted"/>
<protein>
    <submittedName>
        <fullName evidence="2">SAM domain-containing protein</fullName>
    </submittedName>
</protein>
<accession>A0AC34GYL8</accession>
<reference evidence="2" key="1">
    <citation type="submission" date="2022-11" db="UniProtKB">
        <authorList>
            <consortium name="WormBaseParasite"/>
        </authorList>
    </citation>
    <scope>IDENTIFICATION</scope>
</reference>
<name>A0AC34GYL8_9BILA</name>
<sequence>MIEALQNVVLRRRGGPEQSSDTPMSTMKKLNTPKAPYYDEIIDTINSKKEIMLRRKLSNRGKMINKSSSVADVQIWLNEKDFSKRVKTLFSEFSGEDMFSLDKENLIKHCGDKEGRHLYSLLLVQKRRSNYNSFSKSDPALKAILHMRREQTDNKNEASAEPDEEPPVQVESNNKNKTTTTTIISTAKNNSSDPTIIRKLTPPSKKAMAKQNNQNRVEKVNHVKSGPIAAPRTGPTPYQPARLADSPNEPERRNSWIQTVKRYN</sequence>
<evidence type="ECO:0000313" key="1">
    <source>
        <dbReference type="Proteomes" id="UP000887579"/>
    </source>
</evidence>
<organism evidence="1 2">
    <name type="scientific">Panagrolaimus sp. ES5</name>
    <dbReference type="NCBI Taxonomy" id="591445"/>
    <lineage>
        <taxon>Eukaryota</taxon>
        <taxon>Metazoa</taxon>
        <taxon>Ecdysozoa</taxon>
        <taxon>Nematoda</taxon>
        <taxon>Chromadorea</taxon>
        <taxon>Rhabditida</taxon>
        <taxon>Tylenchina</taxon>
        <taxon>Panagrolaimomorpha</taxon>
        <taxon>Panagrolaimoidea</taxon>
        <taxon>Panagrolaimidae</taxon>
        <taxon>Panagrolaimus</taxon>
    </lineage>
</organism>